<proteinExistence type="predicted"/>
<dbReference type="HOGENOM" id="CLU_2883471_0_0_4"/>
<sequence>MRKSDRVMLRRFPFVIPWINSADIDAFALNYNTDYFPIVHSVEPNVQLRGAPKARPSDRRERT</sequence>
<protein>
    <submittedName>
        <fullName evidence="1">Uncharacterized protein</fullName>
    </submittedName>
</protein>
<evidence type="ECO:0000313" key="1">
    <source>
        <dbReference type="EMBL" id="ADE10622.1"/>
    </source>
</evidence>
<dbReference type="EMBL" id="CP001965">
    <property type="protein sequence ID" value="ADE10622.1"/>
    <property type="molecule type" value="Genomic_DNA"/>
</dbReference>
<dbReference type="Proteomes" id="UP000001625">
    <property type="component" value="Chromosome"/>
</dbReference>
<name>D5CM08_SIDLE</name>
<dbReference type="KEGG" id="slt:Slit_0381"/>
<gene>
    <name evidence="1" type="ordered locus">Slit_0381</name>
</gene>
<dbReference type="AlphaFoldDB" id="D5CM08"/>
<accession>D5CM08</accession>
<organism evidence="1 2">
    <name type="scientific">Sideroxydans lithotrophicus (strain ES-1)</name>
    <dbReference type="NCBI Taxonomy" id="580332"/>
    <lineage>
        <taxon>Bacteria</taxon>
        <taxon>Pseudomonadati</taxon>
        <taxon>Pseudomonadota</taxon>
        <taxon>Betaproteobacteria</taxon>
        <taxon>Nitrosomonadales</taxon>
        <taxon>Gallionellaceae</taxon>
        <taxon>Sideroxydans</taxon>
    </lineage>
</organism>
<reference evidence="1 2" key="1">
    <citation type="submission" date="2010-03" db="EMBL/GenBank/DDBJ databases">
        <title>Complete sequence of Sideroxydans lithotrophicus ES-1.</title>
        <authorList>
            <consortium name="US DOE Joint Genome Institute"/>
            <person name="Lucas S."/>
            <person name="Copeland A."/>
            <person name="Lapidus A."/>
            <person name="Cheng J.-F."/>
            <person name="Bruce D."/>
            <person name="Goodwin L."/>
            <person name="Pitluck S."/>
            <person name="Munk A.C."/>
            <person name="Detter J.C."/>
            <person name="Han C."/>
            <person name="Tapia R."/>
            <person name="Larimer F."/>
            <person name="Land M."/>
            <person name="Hauser L."/>
            <person name="Kyrpides N."/>
            <person name="Ivanova N."/>
            <person name="Emerson D."/>
            <person name="Woyke T."/>
        </authorList>
    </citation>
    <scope>NUCLEOTIDE SEQUENCE [LARGE SCALE GENOMIC DNA]</scope>
    <source>
        <strain evidence="1 2">ES-1</strain>
    </source>
</reference>
<keyword evidence="2" id="KW-1185">Reference proteome</keyword>
<evidence type="ECO:0000313" key="2">
    <source>
        <dbReference type="Proteomes" id="UP000001625"/>
    </source>
</evidence>